<evidence type="ECO:0008006" key="2">
    <source>
        <dbReference type="Google" id="ProtNLM"/>
    </source>
</evidence>
<dbReference type="PANTHER" id="PTHR13615:SF3">
    <property type="entry name" value="GLYCOSYLTRANSFERASE-LIKE DOMAIN-CONTAINING PROTEIN 1"/>
    <property type="match status" value="1"/>
</dbReference>
<dbReference type="PANTHER" id="PTHR13615">
    <property type="entry name" value="GLYCOSYLTRANSFERASE-LIKE 1"/>
    <property type="match status" value="1"/>
</dbReference>
<protein>
    <recommendedName>
        <fullName evidence="2">Glycosyl transferase family 1 domain-containing protein</fullName>
    </recommendedName>
</protein>
<feature type="non-terminal residue" evidence="1">
    <location>
        <position position="1"/>
    </location>
</feature>
<dbReference type="AlphaFoldDB" id="A0A382RPQ6"/>
<reference evidence="1" key="1">
    <citation type="submission" date="2018-05" db="EMBL/GenBank/DDBJ databases">
        <authorList>
            <person name="Lanie J.A."/>
            <person name="Ng W.-L."/>
            <person name="Kazmierczak K.M."/>
            <person name="Andrzejewski T.M."/>
            <person name="Davidsen T.M."/>
            <person name="Wayne K.J."/>
            <person name="Tettelin H."/>
            <person name="Glass J.I."/>
            <person name="Rusch D."/>
            <person name="Podicherti R."/>
            <person name="Tsui H.-C.T."/>
            <person name="Winkler M.E."/>
        </authorList>
    </citation>
    <scope>NUCLEOTIDE SEQUENCE</scope>
</reference>
<accession>A0A382RPQ6</accession>
<evidence type="ECO:0000313" key="1">
    <source>
        <dbReference type="EMBL" id="SVC99410.1"/>
    </source>
</evidence>
<dbReference type="EMBL" id="UINC01123143">
    <property type="protein sequence ID" value="SVC99410.1"/>
    <property type="molecule type" value="Genomic_DNA"/>
</dbReference>
<sequence length="96" mass="11547">VTSNQDFFGISIIEASYCKTYPLLPERLSYPELFKIEDNPNYFYKDQDDLYIKLKNLLINRDKVTEFNLNKYDWNNIYPLYDKSFNDLARKSIKLS</sequence>
<name>A0A382RPQ6_9ZZZZ</name>
<gene>
    <name evidence="1" type="ORF">METZ01_LOCUS352264</name>
</gene>
<organism evidence="1">
    <name type="scientific">marine metagenome</name>
    <dbReference type="NCBI Taxonomy" id="408172"/>
    <lineage>
        <taxon>unclassified sequences</taxon>
        <taxon>metagenomes</taxon>
        <taxon>ecological metagenomes</taxon>
    </lineage>
</organism>
<proteinExistence type="predicted"/>
<dbReference type="InterPro" id="IPR051862">
    <property type="entry name" value="GT-like_domain_containing_1"/>
</dbReference>